<proteinExistence type="predicted"/>
<gene>
    <name evidence="3" type="ORF">RDB_LOCUS118411</name>
</gene>
<dbReference type="EMBL" id="CAJMWX010001252">
    <property type="protein sequence ID" value="CAE6477434.1"/>
    <property type="molecule type" value="Genomic_DNA"/>
</dbReference>
<feature type="compositionally biased region" description="Polar residues" evidence="1">
    <location>
        <begin position="1"/>
        <end position="11"/>
    </location>
</feature>
<evidence type="ECO:0000259" key="2">
    <source>
        <dbReference type="Pfam" id="PF20153"/>
    </source>
</evidence>
<dbReference type="AlphaFoldDB" id="A0A8H3C7T0"/>
<evidence type="ECO:0000313" key="3">
    <source>
        <dbReference type="EMBL" id="CAE6477434.1"/>
    </source>
</evidence>
<feature type="compositionally biased region" description="Polar residues" evidence="1">
    <location>
        <begin position="18"/>
        <end position="39"/>
    </location>
</feature>
<feature type="domain" description="DUF6535" evidence="2">
    <location>
        <begin position="69"/>
        <end position="237"/>
    </location>
</feature>
<protein>
    <recommendedName>
        <fullName evidence="2">DUF6535 domain-containing protein</fullName>
    </recommendedName>
</protein>
<dbReference type="Pfam" id="PF20153">
    <property type="entry name" value="DUF6535"/>
    <property type="match status" value="1"/>
</dbReference>
<evidence type="ECO:0000313" key="4">
    <source>
        <dbReference type="Proteomes" id="UP000663888"/>
    </source>
</evidence>
<dbReference type="Proteomes" id="UP000663888">
    <property type="component" value="Unassembled WGS sequence"/>
</dbReference>
<sequence>MLTNLSGTLPRSQKDPRNNQGTEHSQNHEQPSSWPQANFSEVPIKPGDGDTLLEFEEYGAELGKEARVWKIYVKESDKWDTELVEGWNKSLDVTLVFAALFAAVATAFLIESSKRLQQDPADVSAEALVMISHSLSVIAGARALELPTLSAGNSTATFQPTHHAVVINTLWYLSLSLSLATSLMAMFAKDWCHSFITNRSGHPWTQARRRQKKWMMIEKWKLQELLILIPSLIHLSLRSYSTICYWTVHLSL</sequence>
<evidence type="ECO:0000256" key="1">
    <source>
        <dbReference type="SAM" id="MobiDB-lite"/>
    </source>
</evidence>
<feature type="region of interest" description="Disordered" evidence="1">
    <location>
        <begin position="1"/>
        <end position="41"/>
    </location>
</feature>
<dbReference type="InterPro" id="IPR045338">
    <property type="entry name" value="DUF6535"/>
</dbReference>
<organism evidence="3 4">
    <name type="scientific">Rhizoctonia solani</name>
    <dbReference type="NCBI Taxonomy" id="456999"/>
    <lineage>
        <taxon>Eukaryota</taxon>
        <taxon>Fungi</taxon>
        <taxon>Dikarya</taxon>
        <taxon>Basidiomycota</taxon>
        <taxon>Agaricomycotina</taxon>
        <taxon>Agaricomycetes</taxon>
        <taxon>Cantharellales</taxon>
        <taxon>Ceratobasidiaceae</taxon>
        <taxon>Rhizoctonia</taxon>
    </lineage>
</organism>
<accession>A0A8H3C7T0</accession>
<name>A0A8H3C7T0_9AGAM</name>
<reference evidence="3" key="1">
    <citation type="submission" date="2021-01" db="EMBL/GenBank/DDBJ databases">
        <authorList>
            <person name="Kaushik A."/>
        </authorList>
    </citation>
    <scope>NUCLEOTIDE SEQUENCE</scope>
    <source>
        <strain evidence="3">AG4-R118</strain>
    </source>
</reference>
<comment type="caution">
    <text evidence="3">The sequence shown here is derived from an EMBL/GenBank/DDBJ whole genome shotgun (WGS) entry which is preliminary data.</text>
</comment>